<dbReference type="Proteomes" id="UP001590951">
    <property type="component" value="Unassembled WGS sequence"/>
</dbReference>
<protein>
    <recommendedName>
        <fullName evidence="6">PNPLA domain-containing protein</fullName>
    </recommendedName>
</protein>
<sequence length="1293" mass="144901">MEPGHTKLRGEDGEGLRLLSLDGGGVKGLSELYILRRLMRLINEEHPPRPCDVFDLICGSSTGGLLAIMLGRLRMDLDKCIDAYQQLGLSVFRRRRTALTQISVVGRLKARYSHEVLTASAKEIITRQGLNEEELLQENPGTLLPVTVVIARRVADSAVQMLSSSSKLSSDLDHVKIWQAARATSAQPGFFDPPVIGPDQTQFVAGGMGANNPVQYAILAAERIWPNRAVRCLVSVGSGHVRMRSVPTKVMDFAQYLTSLANDTETTHEMFAQQHRHMIVEDEYYRFNVHHGMEHILSDDWQDLDRIFISTLQYCNEAENQPRFERCAERLIRHPRLQQEDGRSASNIATSLEQGRVSIEVPSNSKGKSTSLGGPVKADQGTSQKIQTDDLTIPASPTSEDLLDVFSGFFAEDVEVKALLVSAMKKIGSDRLEKNFSVLLEDFAERLASEDNMHDVSQLIGSRSLDIVHRVLIGLPADMIETSTDLLPSYEDILAARDEVQDLGETQRKFQDLDEMQLSNAALQSTKIQSQGLAALADLRQDLRRFVFPSTKSYIREVLLPFLPTTILTPIFSVTVRVNWELQTFLAEEFDPEDDMSSMLTITGGISRAQALSCGDYMRQTWPQSGSSTLLAIKYALQAGTSYYQYSASHSVRLQFTDPGETATTSAKANLSAPLLVQIDGKPDDITESIEQFAWLASSFRSSQGDSVCLSQVEFRVVSTSPEAHYLRTELILCPIRMVREEELGLGSCWTMLYPSAVVAWGFPIAPRDEPAGLEIPWHLMLSFSGAKFPIEFQDSMIIRQDPMVVFPVAKNCSGTQWHAVSGGLSAFFEEIKLSPLLPIQDDMQLVLHGRHFVGWLNNAQVNLGTQRPTDQTSGAEWDNARGLQLGEEFSATLNIRLPWVVGLTGGGKILAPRSQRQRIEGRQLDYHFEIRRSSRTPAIYYDCRSKTGWLVPELSLLLHVAYAALLEHCPDLDALYHLHYARRLADGGEAALQAIQECEAIILWSTEEDDKKKDFRFKDLVKDFLVWFDNRKQAMGTRLEHRELKANLDLRGWDFGDLRDFTAIYCIRKVAAPLICGRPDWWELAKDPNTLVVLGNNAGQVICPNWKLERPCRSWASIPADYDLFASTINCLKDVCRPRENELPQWRLSTRFAWHQPKDSSPFDTCAGNSCNPVQKLRDLSILNPFHGLRNPTDIRPNGAVVFGLPKTTGKHVEPLQRSQGHCIPLQHLDPSSPGKVYLRTRTPLEYLWNKILEVLKICLFTLKSHILWCLIPAVLGASAIAIKMGMTSENY</sequence>
<reference evidence="7 8" key="1">
    <citation type="submission" date="2024-09" db="EMBL/GenBank/DDBJ databases">
        <title>Rethinking Asexuality: The Enigmatic Case of Functional Sexual Genes in Lepraria (Stereocaulaceae).</title>
        <authorList>
            <person name="Doellman M."/>
            <person name="Sun Y."/>
            <person name="Barcenas-Pena A."/>
            <person name="Lumbsch H.T."/>
            <person name="Grewe F."/>
        </authorList>
    </citation>
    <scope>NUCLEOTIDE SEQUENCE [LARGE SCALE GENOMIC DNA]</scope>
    <source>
        <strain evidence="7 8">Grewe 0041</strain>
    </source>
</reference>
<evidence type="ECO:0000256" key="3">
    <source>
        <dbReference type="ARBA" id="ARBA00023098"/>
    </source>
</evidence>
<dbReference type="SUPFAM" id="SSF52151">
    <property type="entry name" value="FabD/lysophospholipase-like"/>
    <property type="match status" value="1"/>
</dbReference>
<keyword evidence="2" id="KW-0442">Lipid degradation</keyword>
<dbReference type="PROSITE" id="PS51635">
    <property type="entry name" value="PNPLA"/>
    <property type="match status" value="1"/>
</dbReference>
<feature type="short sequence motif" description="GXGXXG" evidence="4">
    <location>
        <begin position="23"/>
        <end position="28"/>
    </location>
</feature>
<evidence type="ECO:0000259" key="6">
    <source>
        <dbReference type="PROSITE" id="PS51635"/>
    </source>
</evidence>
<feature type="compositionally biased region" description="Polar residues" evidence="5">
    <location>
        <begin position="361"/>
        <end position="372"/>
    </location>
</feature>
<keyword evidence="3" id="KW-0443">Lipid metabolism</keyword>
<keyword evidence="8" id="KW-1185">Reference proteome</keyword>
<dbReference type="CDD" id="cd07216">
    <property type="entry name" value="Pat17_PNPLA8_PNPLA9_like3"/>
    <property type="match status" value="1"/>
</dbReference>
<dbReference type="PANTHER" id="PTHR24185">
    <property type="entry name" value="CALCIUM-INDEPENDENT PHOSPHOLIPASE A2-GAMMA"/>
    <property type="match status" value="1"/>
</dbReference>
<comment type="caution">
    <text evidence="7">The sequence shown here is derived from an EMBL/GenBank/DDBJ whole genome shotgun (WGS) entry which is preliminary data.</text>
</comment>
<accession>A0ABR4AU54</accession>
<evidence type="ECO:0000256" key="5">
    <source>
        <dbReference type="SAM" id="MobiDB-lite"/>
    </source>
</evidence>
<dbReference type="EMBL" id="JBHFEH010000080">
    <property type="protein sequence ID" value="KAL2048795.1"/>
    <property type="molecule type" value="Genomic_DNA"/>
</dbReference>
<feature type="domain" description="PNPLA" evidence="6">
    <location>
        <begin position="19"/>
        <end position="218"/>
    </location>
</feature>
<dbReference type="PANTHER" id="PTHR24185:SF1">
    <property type="entry name" value="CALCIUM-INDEPENDENT PHOSPHOLIPASE A2-GAMMA"/>
    <property type="match status" value="1"/>
</dbReference>
<dbReference type="InterPro" id="IPR002641">
    <property type="entry name" value="PNPLA_dom"/>
</dbReference>
<proteinExistence type="predicted"/>
<dbReference type="InterPro" id="IPR016035">
    <property type="entry name" value="Acyl_Trfase/lysoPLipase"/>
</dbReference>
<evidence type="ECO:0000313" key="8">
    <source>
        <dbReference type="Proteomes" id="UP001590951"/>
    </source>
</evidence>
<feature type="short sequence motif" description="GXSXG" evidence="4">
    <location>
        <begin position="59"/>
        <end position="63"/>
    </location>
</feature>
<keyword evidence="1" id="KW-0378">Hydrolase</keyword>
<dbReference type="Pfam" id="PF01734">
    <property type="entry name" value="Patatin"/>
    <property type="match status" value="1"/>
</dbReference>
<evidence type="ECO:0000256" key="2">
    <source>
        <dbReference type="ARBA" id="ARBA00022963"/>
    </source>
</evidence>
<dbReference type="Gene3D" id="3.40.1090.10">
    <property type="entry name" value="Cytosolic phospholipase A2 catalytic domain"/>
    <property type="match status" value="1"/>
</dbReference>
<evidence type="ECO:0000256" key="4">
    <source>
        <dbReference type="PROSITE-ProRule" id="PRU01161"/>
    </source>
</evidence>
<evidence type="ECO:0000313" key="7">
    <source>
        <dbReference type="EMBL" id="KAL2048795.1"/>
    </source>
</evidence>
<gene>
    <name evidence="7" type="ORF">ABVK25_010977</name>
</gene>
<comment type="caution">
    <text evidence="4">Lacks conserved residue(s) required for the propagation of feature annotation.</text>
</comment>
<name>A0ABR4AU54_9LECA</name>
<organism evidence="7 8">
    <name type="scientific">Lepraria finkii</name>
    <dbReference type="NCBI Taxonomy" id="1340010"/>
    <lineage>
        <taxon>Eukaryota</taxon>
        <taxon>Fungi</taxon>
        <taxon>Dikarya</taxon>
        <taxon>Ascomycota</taxon>
        <taxon>Pezizomycotina</taxon>
        <taxon>Lecanoromycetes</taxon>
        <taxon>OSLEUM clade</taxon>
        <taxon>Lecanoromycetidae</taxon>
        <taxon>Lecanorales</taxon>
        <taxon>Lecanorineae</taxon>
        <taxon>Stereocaulaceae</taxon>
        <taxon>Lepraria</taxon>
    </lineage>
</organism>
<evidence type="ECO:0000256" key="1">
    <source>
        <dbReference type="ARBA" id="ARBA00022801"/>
    </source>
</evidence>
<feature type="region of interest" description="Disordered" evidence="5">
    <location>
        <begin position="360"/>
        <end position="384"/>
    </location>
</feature>